<organism evidence="5 6">
    <name type="scientific">Clostridium aceticum</name>
    <dbReference type="NCBI Taxonomy" id="84022"/>
    <lineage>
        <taxon>Bacteria</taxon>
        <taxon>Bacillati</taxon>
        <taxon>Bacillota</taxon>
        <taxon>Clostridia</taxon>
        <taxon>Eubacteriales</taxon>
        <taxon>Clostridiaceae</taxon>
        <taxon>Clostridium</taxon>
    </lineage>
</organism>
<dbReference type="GO" id="GO:0016020">
    <property type="term" value="C:membrane"/>
    <property type="evidence" value="ECO:0007669"/>
    <property type="project" value="InterPro"/>
</dbReference>
<protein>
    <submittedName>
        <fullName evidence="5">Spore germination protein KA</fullName>
    </submittedName>
</protein>
<reference evidence="5 6" key="1">
    <citation type="submission" date="2014-10" db="EMBL/GenBank/DDBJ databases">
        <title>Genome sequence of Clostridium aceticum DSM 1496.</title>
        <authorList>
            <person name="Poehlein A."/>
            <person name="Schiel-Bengelsdorf B."/>
            <person name="Gottschalk G."/>
            <person name="Duerre P."/>
            <person name="Daniel R."/>
        </authorList>
    </citation>
    <scope>NUCLEOTIDE SEQUENCE [LARGE SCALE GENOMIC DNA]</scope>
    <source>
        <strain evidence="5 6">DSM 1496</strain>
    </source>
</reference>
<feature type="region of interest" description="Disordered" evidence="3">
    <location>
        <begin position="1"/>
        <end position="26"/>
    </location>
</feature>
<dbReference type="RefSeq" id="WP_242846942.1">
    <property type="nucleotide sequence ID" value="NZ_CP009687.1"/>
</dbReference>
<feature type="transmembrane region" description="Helical" evidence="4">
    <location>
        <begin position="326"/>
        <end position="345"/>
    </location>
</feature>
<dbReference type="Proteomes" id="UP000035704">
    <property type="component" value="Chromosome"/>
</dbReference>
<dbReference type="PIRSF" id="PIRSF005690">
    <property type="entry name" value="GerBA"/>
    <property type="match status" value="1"/>
</dbReference>
<dbReference type="KEGG" id="cace:CACET_c12200"/>
<comment type="similarity">
    <text evidence="1">Belongs to the GerABKA family.</text>
</comment>
<evidence type="ECO:0000313" key="5">
    <source>
        <dbReference type="EMBL" id="AKL94685.1"/>
    </source>
</evidence>
<evidence type="ECO:0000256" key="3">
    <source>
        <dbReference type="SAM" id="MobiDB-lite"/>
    </source>
</evidence>
<feature type="transmembrane region" description="Helical" evidence="4">
    <location>
        <begin position="365"/>
        <end position="383"/>
    </location>
</feature>
<dbReference type="InterPro" id="IPR004995">
    <property type="entry name" value="Spore_Ger"/>
</dbReference>
<keyword evidence="2 4" id="KW-0472">Membrane</keyword>
<keyword evidence="4" id="KW-1133">Transmembrane helix</keyword>
<dbReference type="STRING" id="84022.CACET_c12200"/>
<feature type="transmembrane region" description="Helical" evidence="4">
    <location>
        <begin position="448"/>
        <end position="474"/>
    </location>
</feature>
<dbReference type="Pfam" id="PF03323">
    <property type="entry name" value="GerA"/>
    <property type="match status" value="1"/>
</dbReference>
<evidence type="ECO:0000256" key="1">
    <source>
        <dbReference type="ARBA" id="ARBA00005278"/>
    </source>
</evidence>
<sequence length="530" mass="58757">MRMPKKPKKVTAMENQSTNTNNKSKYSTTLPSQLLEMSIFPNIDKNFEFLNSLIGKDIGLIEGKYAVLNGKVQIGVVYIASITDNQLVSRQVIEPLLRGEFGLNTDFDDILTQIQSKFIYTSDIERTTEMKQIVDNLFIGSTVLFVDGIATAFIIGSRKIEQRPIEKPDNEVVVFGAKESFIEDLQTNISMVIKRLPTPDLCFESFTIGTLSRTEVKLLWMKDIANTTIVEEARQRLKSIEIDMINDLGALAELIEDKPLSIFPKWRQTQRPDMVAKSLSDGYFAILCNNTPFVLIGPGLFWDNFKTMDDYTEGSIVSSYLRSTRYIAFLLSIIVSPLYLSFVAYNHAIVPPPLAINIAAGREGVPLPSVVELLILSFAITVIREASIRMSGAVGFFIGVLAALVIGDAAVTAGYVSSSVIIVVAISAISAYAIATTVMVIPSRLINLFLILLAGLFGMFGLISGIAIILWHAVSLESFGVPYLYPLVPFDLEGMKDTFIRAPIRVLKKRLNMLAPYNPTRINNKKHEGE</sequence>
<dbReference type="AlphaFoldDB" id="A0A0G3W9Y8"/>
<dbReference type="EMBL" id="CP009687">
    <property type="protein sequence ID" value="AKL94685.1"/>
    <property type="molecule type" value="Genomic_DNA"/>
</dbReference>
<keyword evidence="4" id="KW-0812">Transmembrane</keyword>
<dbReference type="GO" id="GO:0009847">
    <property type="term" value="P:spore germination"/>
    <property type="evidence" value="ECO:0007669"/>
    <property type="project" value="InterPro"/>
</dbReference>
<evidence type="ECO:0000313" key="6">
    <source>
        <dbReference type="Proteomes" id="UP000035704"/>
    </source>
</evidence>
<name>A0A0G3W9Y8_9CLOT</name>
<evidence type="ECO:0000256" key="2">
    <source>
        <dbReference type="ARBA" id="ARBA00023136"/>
    </source>
</evidence>
<gene>
    <name evidence="5" type="primary">gerKA2</name>
    <name evidence="5" type="ORF">CACET_c12200</name>
</gene>
<feature type="transmembrane region" description="Helical" evidence="4">
    <location>
        <begin position="395"/>
        <end position="415"/>
    </location>
</feature>
<dbReference type="PANTHER" id="PTHR22550:SF5">
    <property type="entry name" value="LEUCINE ZIPPER PROTEIN 4"/>
    <property type="match status" value="1"/>
</dbReference>
<proteinExistence type="inferred from homology"/>
<dbReference type="PANTHER" id="PTHR22550">
    <property type="entry name" value="SPORE GERMINATION PROTEIN"/>
    <property type="match status" value="1"/>
</dbReference>
<keyword evidence="6" id="KW-1185">Reference proteome</keyword>
<dbReference type="InterPro" id="IPR050768">
    <property type="entry name" value="UPF0353/GerABKA_families"/>
</dbReference>
<dbReference type="PATRIC" id="fig|84022.6.peg.1204"/>
<feature type="compositionally biased region" description="Low complexity" evidence="3">
    <location>
        <begin position="15"/>
        <end position="26"/>
    </location>
</feature>
<accession>A0A0G3W9Y8</accession>
<evidence type="ECO:0000256" key="4">
    <source>
        <dbReference type="SAM" id="Phobius"/>
    </source>
</evidence>
<feature type="transmembrane region" description="Helical" evidence="4">
    <location>
        <begin position="421"/>
        <end position="441"/>
    </location>
</feature>